<sequence>MKKKQKETTGLLDRLTLLNLFTYVASTSEISLSSVVHMTVSPDHKFSNIGV</sequence>
<gene>
    <name evidence="1" type="ORF">SLEP1_g52051</name>
</gene>
<protein>
    <submittedName>
        <fullName evidence="1">Uncharacterized protein</fullName>
    </submittedName>
</protein>
<dbReference type="AlphaFoldDB" id="A0AAV5M8H4"/>
<proteinExistence type="predicted"/>
<evidence type="ECO:0000313" key="2">
    <source>
        <dbReference type="Proteomes" id="UP001054252"/>
    </source>
</evidence>
<dbReference type="Proteomes" id="UP001054252">
    <property type="component" value="Unassembled WGS sequence"/>
</dbReference>
<name>A0AAV5M8H4_9ROSI</name>
<comment type="caution">
    <text evidence="1">The sequence shown here is derived from an EMBL/GenBank/DDBJ whole genome shotgun (WGS) entry which is preliminary data.</text>
</comment>
<evidence type="ECO:0000313" key="1">
    <source>
        <dbReference type="EMBL" id="GKV44917.1"/>
    </source>
</evidence>
<keyword evidence="2" id="KW-1185">Reference proteome</keyword>
<organism evidence="1 2">
    <name type="scientific">Rubroshorea leprosula</name>
    <dbReference type="NCBI Taxonomy" id="152421"/>
    <lineage>
        <taxon>Eukaryota</taxon>
        <taxon>Viridiplantae</taxon>
        <taxon>Streptophyta</taxon>
        <taxon>Embryophyta</taxon>
        <taxon>Tracheophyta</taxon>
        <taxon>Spermatophyta</taxon>
        <taxon>Magnoliopsida</taxon>
        <taxon>eudicotyledons</taxon>
        <taxon>Gunneridae</taxon>
        <taxon>Pentapetalae</taxon>
        <taxon>rosids</taxon>
        <taxon>malvids</taxon>
        <taxon>Malvales</taxon>
        <taxon>Dipterocarpaceae</taxon>
        <taxon>Rubroshorea</taxon>
    </lineage>
</organism>
<accession>A0AAV5M8H4</accession>
<dbReference type="EMBL" id="BPVZ01000188">
    <property type="protein sequence ID" value="GKV44917.1"/>
    <property type="molecule type" value="Genomic_DNA"/>
</dbReference>
<reference evidence="1 2" key="1">
    <citation type="journal article" date="2021" name="Commun. Biol.">
        <title>The genome of Shorea leprosula (Dipterocarpaceae) highlights the ecological relevance of drought in aseasonal tropical rainforests.</title>
        <authorList>
            <person name="Ng K.K.S."/>
            <person name="Kobayashi M.J."/>
            <person name="Fawcett J.A."/>
            <person name="Hatakeyama M."/>
            <person name="Paape T."/>
            <person name="Ng C.H."/>
            <person name="Ang C.C."/>
            <person name="Tnah L.H."/>
            <person name="Lee C.T."/>
            <person name="Nishiyama T."/>
            <person name="Sese J."/>
            <person name="O'Brien M.J."/>
            <person name="Copetti D."/>
            <person name="Mohd Noor M.I."/>
            <person name="Ong R.C."/>
            <person name="Putra M."/>
            <person name="Sireger I.Z."/>
            <person name="Indrioko S."/>
            <person name="Kosugi Y."/>
            <person name="Izuno A."/>
            <person name="Isagi Y."/>
            <person name="Lee S.L."/>
            <person name="Shimizu K.K."/>
        </authorList>
    </citation>
    <scope>NUCLEOTIDE SEQUENCE [LARGE SCALE GENOMIC DNA]</scope>
    <source>
        <strain evidence="1">214</strain>
    </source>
</reference>